<evidence type="ECO:0000313" key="4">
    <source>
        <dbReference type="Proteomes" id="UP000184074"/>
    </source>
</evidence>
<dbReference type="EMBL" id="FQXB01000002">
    <property type="protein sequence ID" value="SHH02396.1"/>
    <property type="molecule type" value="Genomic_DNA"/>
</dbReference>
<proteinExistence type="predicted"/>
<dbReference type="STRING" id="1508389.SAMN05444003_1702"/>
<name>A0A1M5PKU4_9RHOB</name>
<evidence type="ECO:0000259" key="2">
    <source>
        <dbReference type="Pfam" id="PF09832"/>
    </source>
</evidence>
<protein>
    <recommendedName>
        <fullName evidence="2">DUF2059 domain-containing protein</fullName>
    </recommendedName>
</protein>
<sequence length="176" mass="19897">MRKIILWYSIMTMCFVSNAIADPKDDAKVIASASITPEILEETFLSLRPSVVASLSRAYSERNISPPATDEFYDLLLEELTNVIGELTQDVVVDYYSNNFSENELSEIATFFRSDAGQAYVSRTPDMMRQMTEVTNTFALEAIRIAANRMESRIQEEGLVVVEDPDHLSRLLDVLK</sequence>
<dbReference type="Proteomes" id="UP000184074">
    <property type="component" value="Unassembled WGS sequence"/>
</dbReference>
<feature type="signal peptide" evidence="1">
    <location>
        <begin position="1"/>
        <end position="21"/>
    </location>
</feature>
<feature type="domain" description="DUF2059" evidence="2">
    <location>
        <begin position="90"/>
        <end position="136"/>
    </location>
</feature>
<organism evidence="3 4">
    <name type="scientific">Cognatiyoonia sediminum</name>
    <dbReference type="NCBI Taxonomy" id="1508389"/>
    <lineage>
        <taxon>Bacteria</taxon>
        <taxon>Pseudomonadati</taxon>
        <taxon>Pseudomonadota</taxon>
        <taxon>Alphaproteobacteria</taxon>
        <taxon>Rhodobacterales</taxon>
        <taxon>Paracoccaceae</taxon>
        <taxon>Cognatiyoonia</taxon>
    </lineage>
</organism>
<dbReference type="Pfam" id="PF09832">
    <property type="entry name" value="DUF2059"/>
    <property type="match status" value="1"/>
</dbReference>
<evidence type="ECO:0000256" key="1">
    <source>
        <dbReference type="SAM" id="SignalP"/>
    </source>
</evidence>
<reference evidence="3 4" key="1">
    <citation type="submission" date="2016-11" db="EMBL/GenBank/DDBJ databases">
        <authorList>
            <person name="Jaros S."/>
            <person name="Januszkiewicz K."/>
            <person name="Wedrychowicz H."/>
        </authorList>
    </citation>
    <scope>NUCLEOTIDE SEQUENCE [LARGE SCALE GENOMIC DNA]</scope>
    <source>
        <strain evidence="3 4">DSM 28715</strain>
    </source>
</reference>
<evidence type="ECO:0000313" key="3">
    <source>
        <dbReference type="EMBL" id="SHH02396.1"/>
    </source>
</evidence>
<keyword evidence="1" id="KW-0732">Signal</keyword>
<keyword evidence="4" id="KW-1185">Reference proteome</keyword>
<feature type="chain" id="PRO_5013177880" description="DUF2059 domain-containing protein" evidence="1">
    <location>
        <begin position="22"/>
        <end position="176"/>
    </location>
</feature>
<dbReference type="InterPro" id="IPR018637">
    <property type="entry name" value="DUF2059"/>
</dbReference>
<dbReference type="AlphaFoldDB" id="A0A1M5PKU4"/>
<dbReference type="OrthoDB" id="5327699at2"/>
<gene>
    <name evidence="3" type="ORF">SAMN05444003_1702</name>
</gene>
<dbReference type="RefSeq" id="WP_072900518.1">
    <property type="nucleotide sequence ID" value="NZ_FQXB01000002.1"/>
</dbReference>
<accession>A0A1M5PKU4</accession>